<accession>A0A6A3GSD1</accession>
<dbReference type="EMBL" id="QXFV01006727">
    <property type="protein sequence ID" value="KAE8960632.1"/>
    <property type="molecule type" value="Genomic_DNA"/>
</dbReference>
<feature type="region of interest" description="Disordered" evidence="1">
    <location>
        <begin position="140"/>
        <end position="159"/>
    </location>
</feature>
<dbReference type="AlphaFoldDB" id="A0A6A3GSD1"/>
<evidence type="ECO:0000313" key="7">
    <source>
        <dbReference type="Proteomes" id="UP000435112"/>
    </source>
</evidence>
<sequence length="190" mass="21677">MCTVLKRQITPEGFRKHINVLVKKYRKQMTKERGLSGREPKKTADQVELEGLLIRYIEFKEDEDSKKVELNENRKQKAEEDRVAGEAIREAALSCEKPKKPKKSSRNKCSGPLEFLTALTETYEARRASEARERLELEERMQQRAAELHEKQLQSQQESSQMMAVALQALAKVLGAKDTSSDSSATNPIN</sequence>
<keyword evidence="6" id="KW-1185">Reference proteome</keyword>
<evidence type="ECO:0000313" key="6">
    <source>
        <dbReference type="Proteomes" id="UP000434957"/>
    </source>
</evidence>
<evidence type="ECO:0000313" key="2">
    <source>
        <dbReference type="EMBL" id="KAE8959881.1"/>
    </source>
</evidence>
<comment type="caution">
    <text evidence="2">The sequence shown here is derived from an EMBL/GenBank/DDBJ whole genome shotgun (WGS) entry which is preliminary data.</text>
</comment>
<evidence type="ECO:0000313" key="3">
    <source>
        <dbReference type="EMBL" id="KAE8960632.1"/>
    </source>
</evidence>
<dbReference type="Proteomes" id="UP000434957">
    <property type="component" value="Unassembled WGS sequence"/>
</dbReference>
<gene>
    <name evidence="3" type="ORF">PR001_g30323</name>
    <name evidence="2" type="ORF">PR002_g30392</name>
    <name evidence="4" type="ORF">PR003_g31349</name>
</gene>
<dbReference type="EMBL" id="QXFT01006538">
    <property type="protein sequence ID" value="KAE9268732.1"/>
    <property type="molecule type" value="Genomic_DNA"/>
</dbReference>
<feature type="compositionally biased region" description="Basic and acidic residues" evidence="1">
    <location>
        <begin position="140"/>
        <end position="152"/>
    </location>
</feature>
<proteinExistence type="predicted"/>
<dbReference type="EMBL" id="QXFU01006855">
    <property type="protein sequence ID" value="KAE8959881.1"/>
    <property type="molecule type" value="Genomic_DNA"/>
</dbReference>
<evidence type="ECO:0000313" key="5">
    <source>
        <dbReference type="Proteomes" id="UP000429607"/>
    </source>
</evidence>
<dbReference type="OrthoDB" id="125899at2759"/>
<organism evidence="2 7">
    <name type="scientific">Phytophthora rubi</name>
    <dbReference type="NCBI Taxonomy" id="129364"/>
    <lineage>
        <taxon>Eukaryota</taxon>
        <taxon>Sar</taxon>
        <taxon>Stramenopiles</taxon>
        <taxon>Oomycota</taxon>
        <taxon>Peronosporomycetes</taxon>
        <taxon>Peronosporales</taxon>
        <taxon>Peronosporaceae</taxon>
        <taxon>Phytophthora</taxon>
    </lineage>
</organism>
<evidence type="ECO:0000313" key="4">
    <source>
        <dbReference type="EMBL" id="KAE9268732.1"/>
    </source>
</evidence>
<name>A0A6A3GSD1_9STRA</name>
<dbReference type="Proteomes" id="UP000435112">
    <property type="component" value="Unassembled WGS sequence"/>
</dbReference>
<protein>
    <submittedName>
        <fullName evidence="2">Uncharacterized protein</fullName>
    </submittedName>
</protein>
<reference evidence="5 7" key="1">
    <citation type="submission" date="2018-09" db="EMBL/GenBank/DDBJ databases">
        <title>Genomic investigation of the strawberry pathogen Phytophthora fragariae indicates pathogenicity is determined by transcriptional variation in three key races.</title>
        <authorList>
            <person name="Adams T.M."/>
            <person name="Armitage A.D."/>
            <person name="Sobczyk M.K."/>
            <person name="Bates H.J."/>
            <person name="Dunwell J.M."/>
            <person name="Nellist C.F."/>
            <person name="Harrison R.J."/>
        </authorList>
    </citation>
    <scope>NUCLEOTIDE SEQUENCE [LARGE SCALE GENOMIC DNA]</scope>
    <source>
        <strain evidence="3 5">SCRP249</strain>
        <strain evidence="2 7">SCRP324</strain>
        <strain evidence="4 6">SCRP333</strain>
    </source>
</reference>
<evidence type="ECO:0000256" key="1">
    <source>
        <dbReference type="SAM" id="MobiDB-lite"/>
    </source>
</evidence>
<dbReference type="Proteomes" id="UP000429607">
    <property type="component" value="Unassembled WGS sequence"/>
</dbReference>